<comment type="caution">
    <text evidence="5">The sequence shown here is derived from an EMBL/GenBank/DDBJ whole genome shotgun (WGS) entry which is preliminary data.</text>
</comment>
<dbReference type="EMBL" id="JAAPAO010000883">
    <property type="protein sequence ID" value="KAF4652796.1"/>
    <property type="molecule type" value="Genomic_DNA"/>
</dbReference>
<dbReference type="Pfam" id="PF00023">
    <property type="entry name" value="Ank"/>
    <property type="match status" value="1"/>
</dbReference>
<feature type="repeat" description="ANK" evidence="3">
    <location>
        <begin position="379"/>
        <end position="417"/>
    </location>
</feature>
<proteinExistence type="predicted"/>
<keyword evidence="1" id="KW-0677">Repeat</keyword>
<gene>
    <name evidence="5" type="ORF">FOL47_010851</name>
</gene>
<sequence length="529" mass="58051">MASTRSTVSTLKAFRPIVVDGALYRRLSTLSTGHQRISFVAAAAAGSPLSHFRRCFNSAAASSSECGIRRGLVGWTDLELAVSTGNLSEVRRLIACGADPRATNENGQTPLHFAAVNGNPKVIDLLIKEGADLNAEDTCGRIPLVLAVQQKQDSAARALIHYKPSISTEQLLKAVQLAQSNDDENMLSILREAPSTPNPDPKDQEYDCMGIHIEGNTRAPWEQEDAHARTQAADSSVNAPDVRCVSEKPQDRKEQPAEGSDEFDIASLEERRRNLFSLLNGGEELSSAERTRVERALAETGKRMHEIESLIQSAIFGQLERMTDIVCNRSDLNRMLLNIDSTDELGWSPLHWAAYKGHNRVAEFLLEHGADTNKLTKREGASALVCAVARKDSDAATRLRIVQALLEHGADVNAADGDGETPLHFAVGFVDYEVARVLLENGADPSIRTRYSITVGENNFAAGSTALHYAHQLRADNMIRLIASYAGCSQDIDREEDYSRSTYHEANVTRDSNGHTPVQVHPRWPCYMI</sequence>
<dbReference type="InterPro" id="IPR036770">
    <property type="entry name" value="Ankyrin_rpt-contain_sf"/>
</dbReference>
<evidence type="ECO:0000256" key="1">
    <source>
        <dbReference type="ARBA" id="ARBA00022737"/>
    </source>
</evidence>
<keyword evidence="6" id="KW-1185">Reference proteome</keyword>
<feature type="repeat" description="ANK" evidence="3">
    <location>
        <begin position="418"/>
        <end position="450"/>
    </location>
</feature>
<evidence type="ECO:0000256" key="4">
    <source>
        <dbReference type="SAM" id="MobiDB-lite"/>
    </source>
</evidence>
<dbReference type="Gene3D" id="1.25.40.20">
    <property type="entry name" value="Ankyrin repeat-containing domain"/>
    <property type="match status" value="2"/>
</dbReference>
<reference evidence="5 6" key="1">
    <citation type="submission" date="2020-04" db="EMBL/GenBank/DDBJ databases">
        <title>Perkinsus chesapeaki whole genome sequence.</title>
        <authorList>
            <person name="Bogema D.R."/>
        </authorList>
    </citation>
    <scope>NUCLEOTIDE SEQUENCE [LARGE SCALE GENOMIC DNA]</scope>
    <source>
        <strain evidence="5">ATCC PRA-425</strain>
    </source>
</reference>
<dbReference type="PROSITE" id="PS50088">
    <property type="entry name" value="ANK_REPEAT"/>
    <property type="match status" value="5"/>
</dbReference>
<feature type="compositionally biased region" description="Basic and acidic residues" evidence="4">
    <location>
        <begin position="244"/>
        <end position="256"/>
    </location>
</feature>
<dbReference type="PANTHER" id="PTHR24171">
    <property type="entry name" value="ANKYRIN REPEAT DOMAIN-CONTAINING PROTEIN 39-RELATED"/>
    <property type="match status" value="1"/>
</dbReference>
<feature type="repeat" description="ANK" evidence="3">
    <location>
        <begin position="73"/>
        <end position="105"/>
    </location>
</feature>
<evidence type="ECO:0000313" key="6">
    <source>
        <dbReference type="Proteomes" id="UP000591131"/>
    </source>
</evidence>
<dbReference type="Proteomes" id="UP000591131">
    <property type="component" value="Unassembled WGS sequence"/>
</dbReference>
<feature type="region of interest" description="Disordered" evidence="4">
    <location>
        <begin position="218"/>
        <end position="264"/>
    </location>
</feature>
<keyword evidence="2 3" id="KW-0040">ANK repeat</keyword>
<evidence type="ECO:0000313" key="5">
    <source>
        <dbReference type="EMBL" id="KAF4652796.1"/>
    </source>
</evidence>
<dbReference type="Pfam" id="PF12796">
    <property type="entry name" value="Ank_2"/>
    <property type="match status" value="2"/>
</dbReference>
<dbReference type="PROSITE" id="PS50297">
    <property type="entry name" value="ANK_REP_REGION"/>
    <property type="match status" value="4"/>
</dbReference>
<protein>
    <submittedName>
        <fullName evidence="5">Uncharacterized protein</fullName>
    </submittedName>
</protein>
<dbReference type="GO" id="GO:0085020">
    <property type="term" value="P:protein K6-linked ubiquitination"/>
    <property type="evidence" value="ECO:0007669"/>
    <property type="project" value="TreeGrafter"/>
</dbReference>
<dbReference type="OrthoDB" id="446111at2759"/>
<name>A0A7J6L285_PERCH</name>
<dbReference type="SUPFAM" id="SSF48403">
    <property type="entry name" value="Ankyrin repeat"/>
    <property type="match status" value="2"/>
</dbReference>
<dbReference type="PRINTS" id="PR01415">
    <property type="entry name" value="ANKYRIN"/>
</dbReference>
<dbReference type="AlphaFoldDB" id="A0A7J6L285"/>
<feature type="repeat" description="ANK" evidence="3">
    <location>
        <begin position="345"/>
        <end position="377"/>
    </location>
</feature>
<accession>A0A7J6L285</accession>
<dbReference type="SMART" id="SM00248">
    <property type="entry name" value="ANK"/>
    <property type="match status" value="7"/>
</dbReference>
<organism evidence="5 6">
    <name type="scientific">Perkinsus chesapeaki</name>
    <name type="common">Clam parasite</name>
    <name type="synonym">Perkinsus andrewsi</name>
    <dbReference type="NCBI Taxonomy" id="330153"/>
    <lineage>
        <taxon>Eukaryota</taxon>
        <taxon>Sar</taxon>
        <taxon>Alveolata</taxon>
        <taxon>Perkinsozoa</taxon>
        <taxon>Perkinsea</taxon>
        <taxon>Perkinsida</taxon>
        <taxon>Perkinsidae</taxon>
        <taxon>Perkinsus</taxon>
    </lineage>
</organism>
<dbReference type="GO" id="GO:0004842">
    <property type="term" value="F:ubiquitin-protein transferase activity"/>
    <property type="evidence" value="ECO:0007669"/>
    <property type="project" value="TreeGrafter"/>
</dbReference>
<evidence type="ECO:0000256" key="3">
    <source>
        <dbReference type="PROSITE-ProRule" id="PRU00023"/>
    </source>
</evidence>
<evidence type="ECO:0000256" key="2">
    <source>
        <dbReference type="ARBA" id="ARBA00023043"/>
    </source>
</evidence>
<dbReference type="InterPro" id="IPR002110">
    <property type="entry name" value="Ankyrin_rpt"/>
</dbReference>
<dbReference type="PANTHER" id="PTHR24171:SF8">
    <property type="entry name" value="BRCA1-ASSOCIATED RING DOMAIN PROTEIN 1"/>
    <property type="match status" value="1"/>
</dbReference>
<feature type="repeat" description="ANK" evidence="3">
    <location>
        <begin position="106"/>
        <end position="138"/>
    </location>
</feature>